<dbReference type="Pfam" id="PF06089">
    <property type="entry name" value="Asparaginase_II"/>
    <property type="match status" value="1"/>
</dbReference>
<evidence type="ECO:0000313" key="2">
    <source>
        <dbReference type="Proteomes" id="UP000182945"/>
    </source>
</evidence>
<dbReference type="GeneID" id="71515911"/>
<reference evidence="1 2" key="1">
    <citation type="submission" date="2016-11" db="EMBL/GenBank/DDBJ databases">
        <title>Complete genome sequencing of Virgibacillus halodenitrificans PDB-F2.</title>
        <authorList>
            <person name="Sun Z."/>
            <person name="Zhou Y."/>
            <person name="Li H."/>
        </authorList>
    </citation>
    <scope>NUCLEOTIDE SEQUENCE [LARGE SCALE GENOMIC DNA]</scope>
    <source>
        <strain evidence="1 2">PDB-F2</strain>
    </source>
</reference>
<name>A0AAC9NLJ2_VIRHA</name>
<evidence type="ECO:0000313" key="1">
    <source>
        <dbReference type="EMBL" id="APC49597.1"/>
    </source>
</evidence>
<sequence length="340" mass="37493">MNENEALIEVRRGNHIESAHNLHIAVVDSAGTLLHYAGNSNKNIYARSSMKPIQAIPIVETGAADYYEFSDADLSLCTASHSGEAMHTDRVTSILKRVGIDDTKLQCGTHIPRWQETYKNLIKNDKEVTPLFNNCSGKHTGMLATAMFMGEPINTYYELDHPVQQRIMQTVSEICDYPQEDIEIGIDGCGVPVHGLPLERLAYGFARMANPESLGKERAEHVRRVTKAMTAAPEMVGGTDRFCTDFMTAGKGRFFGKAGAEGVYCIGDTQTGLGIAIKVADGNGRAVYPAAMETLVQLGLLENNQIEQLKEYHHPKLKNARNEIIGELIPHFRLKHIALA</sequence>
<dbReference type="RefSeq" id="WP_071649603.1">
    <property type="nucleotide sequence ID" value="NZ_CP017962.1"/>
</dbReference>
<accession>A0AAC9NLJ2</accession>
<protein>
    <submittedName>
        <fullName evidence="1">L-asparaginase</fullName>
    </submittedName>
</protein>
<dbReference type="EMBL" id="CP017962">
    <property type="protein sequence ID" value="APC49597.1"/>
    <property type="molecule type" value="Genomic_DNA"/>
</dbReference>
<gene>
    <name evidence="1" type="ORF">BME96_15975</name>
</gene>
<dbReference type="Proteomes" id="UP000182945">
    <property type="component" value="Chromosome"/>
</dbReference>
<dbReference type="PANTHER" id="PTHR42110:SF1">
    <property type="entry name" value="L-ASPARAGINASE, PUTATIVE (AFU_ORTHOLOGUE AFUA_3G11890)-RELATED"/>
    <property type="match status" value="1"/>
</dbReference>
<proteinExistence type="predicted"/>
<dbReference type="KEGG" id="vhl:BME96_15975"/>
<dbReference type="AlphaFoldDB" id="A0AAC9NLJ2"/>
<dbReference type="InterPro" id="IPR010349">
    <property type="entry name" value="Asparaginase_II"/>
</dbReference>
<dbReference type="PANTHER" id="PTHR42110">
    <property type="entry name" value="L-ASPARAGINASE, PUTATIVE (AFU_ORTHOLOGUE AFUA_3G11890)-RELATED"/>
    <property type="match status" value="1"/>
</dbReference>
<organism evidence="1 2">
    <name type="scientific">Virgibacillus halodenitrificans</name>
    <name type="common">Bacillus halodenitrificans</name>
    <dbReference type="NCBI Taxonomy" id="1482"/>
    <lineage>
        <taxon>Bacteria</taxon>
        <taxon>Bacillati</taxon>
        <taxon>Bacillota</taxon>
        <taxon>Bacilli</taxon>
        <taxon>Bacillales</taxon>
        <taxon>Bacillaceae</taxon>
        <taxon>Virgibacillus</taxon>
    </lineage>
</organism>